<keyword evidence="2" id="KW-1185">Reference proteome</keyword>
<feature type="non-terminal residue" evidence="1">
    <location>
        <position position="1"/>
    </location>
</feature>
<dbReference type="Proteomes" id="UP000789396">
    <property type="component" value="Unassembled WGS sequence"/>
</dbReference>
<dbReference type="EMBL" id="CAJVPZ010021706">
    <property type="protein sequence ID" value="CAG8708002.1"/>
    <property type="molecule type" value="Genomic_DNA"/>
</dbReference>
<dbReference type="AlphaFoldDB" id="A0A9N9HVV9"/>
<feature type="non-terminal residue" evidence="1">
    <location>
        <position position="161"/>
    </location>
</feature>
<proteinExistence type="predicted"/>
<reference evidence="1" key="1">
    <citation type="submission" date="2021-06" db="EMBL/GenBank/DDBJ databases">
        <authorList>
            <person name="Kallberg Y."/>
            <person name="Tangrot J."/>
            <person name="Rosling A."/>
        </authorList>
    </citation>
    <scope>NUCLEOTIDE SEQUENCE</scope>
    <source>
        <strain evidence="1">IN212</strain>
    </source>
</reference>
<evidence type="ECO:0000313" key="1">
    <source>
        <dbReference type="EMBL" id="CAG8708002.1"/>
    </source>
</evidence>
<comment type="caution">
    <text evidence="1">The sequence shown here is derived from an EMBL/GenBank/DDBJ whole genome shotgun (WGS) entry which is preliminary data.</text>
</comment>
<organism evidence="1 2">
    <name type="scientific">Racocetra fulgida</name>
    <dbReference type="NCBI Taxonomy" id="60492"/>
    <lineage>
        <taxon>Eukaryota</taxon>
        <taxon>Fungi</taxon>
        <taxon>Fungi incertae sedis</taxon>
        <taxon>Mucoromycota</taxon>
        <taxon>Glomeromycotina</taxon>
        <taxon>Glomeromycetes</taxon>
        <taxon>Diversisporales</taxon>
        <taxon>Gigasporaceae</taxon>
        <taxon>Racocetra</taxon>
    </lineage>
</organism>
<evidence type="ECO:0000313" key="2">
    <source>
        <dbReference type="Proteomes" id="UP000789396"/>
    </source>
</evidence>
<protein>
    <submittedName>
        <fullName evidence="1">11355_t:CDS:1</fullName>
    </submittedName>
</protein>
<sequence>FYNDIETSSDIVNISDDEDSLNVLNDNYESPNNNITLQEQVTNNNSITITEDLIADYIGTRWVISSALFNMTDKENHVPSAMPNVTEKENYIADNTTNNNEFTNASNCKVIMNKVGHVEINNTLALFVEQLKNKYLLLQEDIRDPNIAKTKKRQSGTKYEN</sequence>
<accession>A0A9N9HVV9</accession>
<name>A0A9N9HVV9_9GLOM</name>
<gene>
    <name evidence="1" type="ORF">RFULGI_LOCUS10696</name>
</gene>